<sequence>MLQTHHPTLSMDSFHLDHTKKTIIYSQALRYKQICSERAKTSKPLGLNNGETHPCGRKRCKTCPHILSDKLPIAGTLEEYNIHRNYACSPSNAVYIIICTKCPTRSIYDRENGQSLRKMTTHHRFTINNKRQDTPAGKHFNRPNHSLFNFNIAVVKGNFKTEKVRKVWEYE</sequence>
<evidence type="ECO:0000313" key="1">
    <source>
        <dbReference type="EMBL" id="OCT74248.1"/>
    </source>
</evidence>
<dbReference type="AlphaFoldDB" id="A0A974CJH9"/>
<reference evidence="2" key="1">
    <citation type="journal article" date="2016" name="Nature">
        <title>Genome evolution in the allotetraploid frog Xenopus laevis.</title>
        <authorList>
            <person name="Session A.M."/>
            <person name="Uno Y."/>
            <person name="Kwon T."/>
            <person name="Chapman J.A."/>
            <person name="Toyoda A."/>
            <person name="Takahashi S."/>
            <person name="Fukui A."/>
            <person name="Hikosaka A."/>
            <person name="Suzuki A."/>
            <person name="Kondo M."/>
            <person name="van Heeringen S.J."/>
            <person name="Quigley I."/>
            <person name="Heinz S."/>
            <person name="Ogino H."/>
            <person name="Ochi H."/>
            <person name="Hellsten U."/>
            <person name="Lyons J.B."/>
            <person name="Simakov O."/>
            <person name="Putnam N."/>
            <person name="Stites J."/>
            <person name="Kuroki Y."/>
            <person name="Tanaka T."/>
            <person name="Michiue T."/>
            <person name="Watanabe M."/>
            <person name="Bogdanovic O."/>
            <person name="Lister R."/>
            <person name="Georgiou G."/>
            <person name="Paranjpe S.S."/>
            <person name="van Kruijsbergen I."/>
            <person name="Shu S."/>
            <person name="Carlson J."/>
            <person name="Kinoshita T."/>
            <person name="Ohta Y."/>
            <person name="Mawaribuchi S."/>
            <person name="Jenkins J."/>
            <person name="Grimwood J."/>
            <person name="Schmutz J."/>
            <person name="Mitros T."/>
            <person name="Mozaffari S.V."/>
            <person name="Suzuki Y."/>
            <person name="Haramoto Y."/>
            <person name="Yamamoto T.S."/>
            <person name="Takagi C."/>
            <person name="Heald R."/>
            <person name="Miller K."/>
            <person name="Haudenschild C."/>
            <person name="Kitzman J."/>
            <person name="Nakayama T."/>
            <person name="Izutsu Y."/>
            <person name="Robert J."/>
            <person name="Fortriede J."/>
            <person name="Burns K."/>
            <person name="Lotay V."/>
            <person name="Karimi K."/>
            <person name="Yasuoka Y."/>
            <person name="Dichmann D.S."/>
            <person name="Flajnik M.F."/>
            <person name="Houston D.W."/>
            <person name="Shendure J."/>
            <person name="DuPasquier L."/>
            <person name="Vize P.D."/>
            <person name="Zorn A.M."/>
            <person name="Ito M."/>
            <person name="Marcotte E.M."/>
            <person name="Wallingford J.B."/>
            <person name="Ito Y."/>
            <person name="Asashima M."/>
            <person name="Ueno N."/>
            <person name="Matsuda Y."/>
            <person name="Veenstra G.J."/>
            <person name="Fujiyama A."/>
            <person name="Harland R.M."/>
            <person name="Taira M."/>
            <person name="Rokhsar D.S."/>
        </authorList>
    </citation>
    <scope>NUCLEOTIDE SEQUENCE [LARGE SCALE GENOMIC DNA]</scope>
    <source>
        <strain evidence="2">J</strain>
    </source>
</reference>
<evidence type="ECO:0000313" key="2">
    <source>
        <dbReference type="Proteomes" id="UP000694892"/>
    </source>
</evidence>
<accession>A0A974CJH9</accession>
<dbReference type="EMBL" id="CM004477">
    <property type="protein sequence ID" value="OCT74248.1"/>
    <property type="molecule type" value="Genomic_DNA"/>
</dbReference>
<name>A0A974CJH9_XENLA</name>
<proteinExistence type="predicted"/>
<dbReference type="Proteomes" id="UP000694892">
    <property type="component" value="Chromosome 6S"/>
</dbReference>
<protein>
    <submittedName>
        <fullName evidence="1">Uncharacterized protein</fullName>
    </submittedName>
</protein>
<organism evidence="1 2">
    <name type="scientific">Xenopus laevis</name>
    <name type="common">African clawed frog</name>
    <dbReference type="NCBI Taxonomy" id="8355"/>
    <lineage>
        <taxon>Eukaryota</taxon>
        <taxon>Metazoa</taxon>
        <taxon>Chordata</taxon>
        <taxon>Craniata</taxon>
        <taxon>Vertebrata</taxon>
        <taxon>Euteleostomi</taxon>
        <taxon>Amphibia</taxon>
        <taxon>Batrachia</taxon>
        <taxon>Anura</taxon>
        <taxon>Pipoidea</taxon>
        <taxon>Pipidae</taxon>
        <taxon>Xenopodinae</taxon>
        <taxon>Xenopus</taxon>
        <taxon>Xenopus</taxon>
    </lineage>
</organism>
<gene>
    <name evidence="1" type="ORF">XELAEV_18033206mg</name>
</gene>